<protein>
    <submittedName>
        <fullName evidence="2">Uncharacterized protein</fullName>
    </submittedName>
</protein>
<evidence type="ECO:0000313" key="3">
    <source>
        <dbReference type="Proteomes" id="UP001642360"/>
    </source>
</evidence>
<reference evidence="2 3" key="1">
    <citation type="submission" date="2024-02" db="EMBL/GenBank/DDBJ databases">
        <authorList>
            <person name="Vignale AGUSTIN F."/>
            <person name="Sosa J E."/>
            <person name="Modenutti C."/>
        </authorList>
    </citation>
    <scope>NUCLEOTIDE SEQUENCE [LARGE SCALE GENOMIC DNA]</scope>
</reference>
<comment type="caution">
    <text evidence="2">The sequence shown here is derived from an EMBL/GenBank/DDBJ whole genome shotgun (WGS) entry which is preliminary data.</text>
</comment>
<dbReference type="Proteomes" id="UP001642360">
    <property type="component" value="Unassembled WGS sequence"/>
</dbReference>
<dbReference type="AlphaFoldDB" id="A0ABC8SXV9"/>
<keyword evidence="3" id="KW-1185">Reference proteome</keyword>
<name>A0ABC8SXV9_9AQUA</name>
<feature type="region of interest" description="Disordered" evidence="1">
    <location>
        <begin position="1"/>
        <end position="39"/>
    </location>
</feature>
<proteinExistence type="predicted"/>
<evidence type="ECO:0000313" key="2">
    <source>
        <dbReference type="EMBL" id="CAK9159552.1"/>
    </source>
</evidence>
<dbReference type="EMBL" id="CAUOFW020003380">
    <property type="protein sequence ID" value="CAK9159552.1"/>
    <property type="molecule type" value="Genomic_DNA"/>
</dbReference>
<sequence>MGRGNPSSKQGVTELSAPTDVQPSAKAAPPKQQAKEVGETTTEIVLITVSNESEGMSPLWLPSPTLPMHPRYPSIIGTPIINIGGPEFGELYEILGVGEGSLRRHQLVLSAEELEGDLGKAARPKDH</sequence>
<organism evidence="2 3">
    <name type="scientific">Ilex paraguariensis</name>
    <name type="common">yerba mate</name>
    <dbReference type="NCBI Taxonomy" id="185542"/>
    <lineage>
        <taxon>Eukaryota</taxon>
        <taxon>Viridiplantae</taxon>
        <taxon>Streptophyta</taxon>
        <taxon>Embryophyta</taxon>
        <taxon>Tracheophyta</taxon>
        <taxon>Spermatophyta</taxon>
        <taxon>Magnoliopsida</taxon>
        <taxon>eudicotyledons</taxon>
        <taxon>Gunneridae</taxon>
        <taxon>Pentapetalae</taxon>
        <taxon>asterids</taxon>
        <taxon>campanulids</taxon>
        <taxon>Aquifoliales</taxon>
        <taxon>Aquifoliaceae</taxon>
        <taxon>Ilex</taxon>
    </lineage>
</organism>
<gene>
    <name evidence="2" type="ORF">ILEXP_LOCUS28250</name>
</gene>
<evidence type="ECO:0000256" key="1">
    <source>
        <dbReference type="SAM" id="MobiDB-lite"/>
    </source>
</evidence>
<feature type="compositionally biased region" description="Polar residues" evidence="1">
    <location>
        <begin position="1"/>
        <end position="13"/>
    </location>
</feature>
<feature type="compositionally biased region" description="Low complexity" evidence="1">
    <location>
        <begin position="22"/>
        <end position="32"/>
    </location>
</feature>
<accession>A0ABC8SXV9</accession>